<dbReference type="AlphaFoldDB" id="A0AAU9W0B4"/>
<dbReference type="GO" id="GO:0007005">
    <property type="term" value="P:mitochondrion organization"/>
    <property type="evidence" value="ECO:0007669"/>
    <property type="project" value="TreeGrafter"/>
</dbReference>
<organism evidence="6 7">
    <name type="scientific">Pocillopora meandrina</name>
    <dbReference type="NCBI Taxonomy" id="46732"/>
    <lineage>
        <taxon>Eukaryota</taxon>
        <taxon>Metazoa</taxon>
        <taxon>Cnidaria</taxon>
        <taxon>Anthozoa</taxon>
        <taxon>Hexacorallia</taxon>
        <taxon>Scleractinia</taxon>
        <taxon>Astrocoeniina</taxon>
        <taxon>Pocilloporidae</taxon>
        <taxon>Pocillopora</taxon>
    </lineage>
</organism>
<dbReference type="InterPro" id="IPR001972">
    <property type="entry name" value="Stomatin_HflK_fam"/>
</dbReference>
<dbReference type="Gene3D" id="3.30.479.30">
    <property type="entry name" value="Band 7 domain"/>
    <property type="match status" value="1"/>
</dbReference>
<dbReference type="PRINTS" id="PR00721">
    <property type="entry name" value="STOMATIN"/>
</dbReference>
<feature type="compositionally biased region" description="Polar residues" evidence="4">
    <location>
        <begin position="370"/>
        <end position="384"/>
    </location>
</feature>
<sequence>MLSSRVLQRITGASSQNFQSKFAIRTMAYGYSRTKKKLPVNTVVKFVPQQEAWIIERFGKFNRILEPGLAILLPVIDDIKYVQSLKEIAIEIPSQSAITLDNVTLHLDGVLYLRVVDPFKASYGVEDPEYAVTQLAQTTMRSELGKISLDHVFQERERLNHNIVEAINHAAEVWGIRCLRYEIRDIQLPNTVVEAMQMQVEAERMKRAAVLKSEARKMEQINIATGEANAIVAKATARAEGIEKVSLALQRQLGERAATLNVAEQYVKAFSNLAKTNNTVVLPANVGDAGSMVAQALAVYGQVTGKPKNDPPPSSGGLTDSSTDSASAGGDQTQEGGDGDTQKDKSSASAARDFRQVEGSPADSHMRWNPVSSRSHFTAASSPTRARDFS</sequence>
<evidence type="ECO:0000256" key="2">
    <source>
        <dbReference type="ARBA" id="ARBA00008164"/>
    </source>
</evidence>
<dbReference type="InterPro" id="IPR036013">
    <property type="entry name" value="Band_7/SPFH_dom_sf"/>
</dbReference>
<keyword evidence="3" id="KW-0496">Mitochondrion</keyword>
<dbReference type="InterPro" id="IPR050710">
    <property type="entry name" value="Band7/mec-2_domain"/>
</dbReference>
<comment type="similarity">
    <text evidence="2">Belongs to the band 7/mec-2 family.</text>
</comment>
<name>A0AAU9W0B4_9CNID</name>
<evidence type="ECO:0000259" key="5">
    <source>
        <dbReference type="SMART" id="SM00244"/>
    </source>
</evidence>
<dbReference type="PANTHER" id="PTHR43327">
    <property type="entry name" value="STOMATIN-LIKE PROTEIN 2, MITOCHONDRIAL"/>
    <property type="match status" value="1"/>
</dbReference>
<proteinExistence type="inferred from homology"/>
<evidence type="ECO:0000256" key="1">
    <source>
        <dbReference type="ARBA" id="ARBA00004173"/>
    </source>
</evidence>
<gene>
    <name evidence="6" type="ORF">PMEA_00021997</name>
</gene>
<evidence type="ECO:0000313" key="7">
    <source>
        <dbReference type="Proteomes" id="UP001159428"/>
    </source>
</evidence>
<feature type="domain" description="Band 7" evidence="5">
    <location>
        <begin position="42"/>
        <end position="200"/>
    </location>
</feature>
<dbReference type="InterPro" id="IPR001107">
    <property type="entry name" value="Band_7"/>
</dbReference>
<comment type="caution">
    <text evidence="6">The sequence shown here is derived from an EMBL/GenBank/DDBJ whole genome shotgun (WGS) entry which is preliminary data.</text>
</comment>
<dbReference type="CDD" id="cd08829">
    <property type="entry name" value="SPFH_paraslipin"/>
    <property type="match status" value="1"/>
</dbReference>
<dbReference type="EMBL" id="CALNXJ010000004">
    <property type="protein sequence ID" value="CAH3038928.1"/>
    <property type="molecule type" value="Genomic_DNA"/>
</dbReference>
<dbReference type="FunFam" id="3.30.479.30:FF:000008">
    <property type="entry name" value="Stomatin-like protein 2, mitochondrial"/>
    <property type="match status" value="1"/>
</dbReference>
<dbReference type="Pfam" id="PF16200">
    <property type="entry name" value="Band_7_C"/>
    <property type="match status" value="1"/>
</dbReference>
<protein>
    <recommendedName>
        <fullName evidence="5">Band 7 domain-containing protein</fullName>
    </recommendedName>
</protein>
<dbReference type="SUPFAM" id="SSF117892">
    <property type="entry name" value="Band 7/SPFH domain"/>
    <property type="match status" value="1"/>
</dbReference>
<feature type="compositionally biased region" description="Low complexity" evidence="4">
    <location>
        <begin position="315"/>
        <end position="335"/>
    </location>
</feature>
<evidence type="ECO:0000256" key="3">
    <source>
        <dbReference type="ARBA" id="ARBA00023128"/>
    </source>
</evidence>
<dbReference type="SMART" id="SM00244">
    <property type="entry name" value="PHB"/>
    <property type="match status" value="1"/>
</dbReference>
<dbReference type="Pfam" id="PF01145">
    <property type="entry name" value="Band_7"/>
    <property type="match status" value="1"/>
</dbReference>
<dbReference type="GO" id="GO:0016020">
    <property type="term" value="C:membrane"/>
    <property type="evidence" value="ECO:0007669"/>
    <property type="project" value="InterPro"/>
</dbReference>
<feature type="compositionally biased region" description="Basic and acidic residues" evidence="4">
    <location>
        <begin position="340"/>
        <end position="356"/>
    </location>
</feature>
<dbReference type="Proteomes" id="UP001159428">
    <property type="component" value="Unassembled WGS sequence"/>
</dbReference>
<reference evidence="6 7" key="1">
    <citation type="submission" date="2022-05" db="EMBL/GenBank/DDBJ databases">
        <authorList>
            <consortium name="Genoscope - CEA"/>
            <person name="William W."/>
        </authorList>
    </citation>
    <scope>NUCLEOTIDE SEQUENCE [LARGE SCALE GENOMIC DNA]</scope>
</reference>
<feature type="region of interest" description="Disordered" evidence="4">
    <location>
        <begin position="303"/>
        <end position="390"/>
    </location>
</feature>
<dbReference type="PANTHER" id="PTHR43327:SF10">
    <property type="entry name" value="STOMATIN-LIKE PROTEIN 2, MITOCHONDRIAL"/>
    <property type="match status" value="1"/>
</dbReference>
<dbReference type="InterPro" id="IPR032435">
    <property type="entry name" value="STML2-like_C"/>
</dbReference>
<comment type="subcellular location">
    <subcellularLocation>
        <location evidence="1">Mitochondrion</location>
    </subcellularLocation>
</comment>
<evidence type="ECO:0000313" key="6">
    <source>
        <dbReference type="EMBL" id="CAH3038928.1"/>
    </source>
</evidence>
<evidence type="ECO:0000256" key="4">
    <source>
        <dbReference type="SAM" id="MobiDB-lite"/>
    </source>
</evidence>
<dbReference type="GO" id="GO:0005739">
    <property type="term" value="C:mitochondrion"/>
    <property type="evidence" value="ECO:0007669"/>
    <property type="project" value="UniProtKB-SubCell"/>
</dbReference>
<accession>A0AAU9W0B4</accession>
<keyword evidence="7" id="KW-1185">Reference proteome</keyword>